<proteinExistence type="predicted"/>
<gene>
    <name evidence="1" type="ORF">JHL16_23240</name>
</gene>
<comment type="caution">
    <text evidence="1">The sequence shown here is derived from an EMBL/GenBank/DDBJ whole genome shotgun (WGS) entry which is preliminary data.</text>
</comment>
<dbReference type="Proteomes" id="UP000616151">
    <property type="component" value="Unassembled WGS sequence"/>
</dbReference>
<organism evidence="1 2">
    <name type="scientific">Taklimakanibacter albus</name>
    <dbReference type="NCBI Taxonomy" id="2800327"/>
    <lineage>
        <taxon>Bacteria</taxon>
        <taxon>Pseudomonadati</taxon>
        <taxon>Pseudomonadota</taxon>
        <taxon>Alphaproteobacteria</taxon>
        <taxon>Hyphomicrobiales</taxon>
        <taxon>Aestuariivirgaceae</taxon>
        <taxon>Taklimakanibacter</taxon>
    </lineage>
</organism>
<sequence>MSTLPSLRSLQAFEAAARSGSFVSAAEELAISPAAVSQLIATLEDYVGRKLFHRINRRAVLTEAGREVLPRLTLAFEELQGVTRELAGSGRRARLVVSVPPSVAMGWLTARLPEFISIHGETDISLRGEEEPIAFERDLVDLRLSYGRFHDRDHAAEPIAVDAVHPVCTPQFLARHGPIRNADALAHVPLIHTDWGPVAAAFPSWRQWFESVAVKPGREIQRGLSVNSSAAALDLALHGQGVALCQGLFAARPLEEGRLVRPLAHALTLAQPYCLTVPQRSARRAIVLTFRDWFVDECRKCIDSPIFTRTRRGRGSKAS</sequence>
<reference evidence="1" key="1">
    <citation type="submission" date="2021-01" db="EMBL/GenBank/DDBJ databases">
        <authorList>
            <person name="Sun Q."/>
        </authorList>
    </citation>
    <scope>NUCLEOTIDE SEQUENCE</scope>
    <source>
        <strain evidence="1">YIM B02566</strain>
    </source>
</reference>
<keyword evidence="2" id="KW-1185">Reference proteome</keyword>
<accession>A0ACC5R9D0</accession>
<evidence type="ECO:0000313" key="2">
    <source>
        <dbReference type="Proteomes" id="UP000616151"/>
    </source>
</evidence>
<name>A0ACC5R9D0_9HYPH</name>
<dbReference type="EMBL" id="JAENHL010000008">
    <property type="protein sequence ID" value="MBK1869294.1"/>
    <property type="molecule type" value="Genomic_DNA"/>
</dbReference>
<protein>
    <submittedName>
        <fullName evidence="1">LysR family transcriptional regulator</fullName>
    </submittedName>
</protein>
<evidence type="ECO:0000313" key="1">
    <source>
        <dbReference type="EMBL" id="MBK1869294.1"/>
    </source>
</evidence>